<evidence type="ECO:0000313" key="3">
    <source>
        <dbReference type="Proteomes" id="UP000327013"/>
    </source>
</evidence>
<accession>A0A5N6KXM4</accession>
<gene>
    <name evidence="2" type="ORF">FH972_024153</name>
</gene>
<organism evidence="2 3">
    <name type="scientific">Carpinus fangiana</name>
    <dbReference type="NCBI Taxonomy" id="176857"/>
    <lineage>
        <taxon>Eukaryota</taxon>
        <taxon>Viridiplantae</taxon>
        <taxon>Streptophyta</taxon>
        <taxon>Embryophyta</taxon>
        <taxon>Tracheophyta</taxon>
        <taxon>Spermatophyta</taxon>
        <taxon>Magnoliopsida</taxon>
        <taxon>eudicotyledons</taxon>
        <taxon>Gunneridae</taxon>
        <taxon>Pentapetalae</taxon>
        <taxon>rosids</taxon>
        <taxon>fabids</taxon>
        <taxon>Fagales</taxon>
        <taxon>Betulaceae</taxon>
        <taxon>Carpinus</taxon>
    </lineage>
</organism>
<feature type="compositionally biased region" description="Polar residues" evidence="1">
    <location>
        <begin position="70"/>
        <end position="85"/>
    </location>
</feature>
<proteinExistence type="predicted"/>
<evidence type="ECO:0000313" key="2">
    <source>
        <dbReference type="EMBL" id="KAB8356571.1"/>
    </source>
</evidence>
<name>A0A5N6KXM4_9ROSI</name>
<dbReference type="EMBL" id="VIBQ01000016">
    <property type="protein sequence ID" value="KAB8356571.1"/>
    <property type="molecule type" value="Genomic_DNA"/>
</dbReference>
<dbReference type="AlphaFoldDB" id="A0A5N6KXM4"/>
<sequence length="299" mass="33369">MIDSVHRQTQLSRRASETPTSPKQASPPDTNRAAADRVAKGSPTPPLPPGGANERQPSTFSKITRAREPASSTARNRAHVQSQHVNTEHDEARAPNGRGHVSLDRSRRKAHRRPPRRVPRAPSAWSAGRVTCGRALACRARDAALHLPAGAWRVGRRICRVEWANGRACWGGREWGGGRRRRRRPVDRFMLWRRGGHELRVCCWMRKLSRALEEVRFTCLRHCLLYVLDFLSLPAGPLPFGKMLLPRALREDGHGITDSDCSISAKSGPVVHGGSVQRRVQSSKQHQLRPVDVSRPTNS</sequence>
<keyword evidence="3" id="KW-1185">Reference proteome</keyword>
<evidence type="ECO:0000256" key="1">
    <source>
        <dbReference type="SAM" id="MobiDB-lite"/>
    </source>
</evidence>
<reference evidence="2 3" key="1">
    <citation type="submission" date="2019-06" db="EMBL/GenBank/DDBJ databases">
        <title>A chromosomal-level reference genome of Carpinus fangiana (Coryloideae, Betulaceae).</title>
        <authorList>
            <person name="Yang X."/>
            <person name="Wang Z."/>
            <person name="Zhang L."/>
            <person name="Hao G."/>
            <person name="Liu J."/>
            <person name="Yang Y."/>
        </authorList>
    </citation>
    <scope>NUCLEOTIDE SEQUENCE [LARGE SCALE GENOMIC DNA]</scope>
    <source>
        <strain evidence="2">Cfa_2016G</strain>
        <tissue evidence="2">Leaf</tissue>
    </source>
</reference>
<comment type="caution">
    <text evidence="2">The sequence shown here is derived from an EMBL/GenBank/DDBJ whole genome shotgun (WGS) entry which is preliminary data.</text>
</comment>
<protein>
    <submittedName>
        <fullName evidence="2">Uncharacterized protein</fullName>
    </submittedName>
</protein>
<dbReference type="Proteomes" id="UP000327013">
    <property type="component" value="Unassembled WGS sequence"/>
</dbReference>
<feature type="compositionally biased region" description="Basic residues" evidence="1">
    <location>
        <begin position="106"/>
        <end position="119"/>
    </location>
</feature>
<feature type="region of interest" description="Disordered" evidence="1">
    <location>
        <begin position="266"/>
        <end position="299"/>
    </location>
</feature>
<feature type="compositionally biased region" description="Polar residues" evidence="1">
    <location>
        <begin position="7"/>
        <end position="29"/>
    </location>
</feature>
<feature type="region of interest" description="Disordered" evidence="1">
    <location>
        <begin position="1"/>
        <end position="124"/>
    </location>
</feature>